<evidence type="ECO:0000256" key="1">
    <source>
        <dbReference type="PROSITE-ProRule" id="PRU00042"/>
    </source>
</evidence>
<reference evidence="4" key="1">
    <citation type="journal article" date="2020" name="Stud. Mycol.">
        <title>101 Dothideomycetes genomes: a test case for predicting lifestyles and emergence of pathogens.</title>
        <authorList>
            <person name="Haridas S."/>
            <person name="Albert R."/>
            <person name="Binder M."/>
            <person name="Bloem J."/>
            <person name="Labutti K."/>
            <person name="Salamov A."/>
            <person name="Andreopoulos B."/>
            <person name="Baker S."/>
            <person name="Barry K."/>
            <person name="Bills G."/>
            <person name="Bluhm B."/>
            <person name="Cannon C."/>
            <person name="Castanera R."/>
            <person name="Culley D."/>
            <person name="Daum C."/>
            <person name="Ezra D."/>
            <person name="Gonzalez J."/>
            <person name="Henrissat B."/>
            <person name="Kuo A."/>
            <person name="Liang C."/>
            <person name="Lipzen A."/>
            <person name="Lutzoni F."/>
            <person name="Magnuson J."/>
            <person name="Mondo S."/>
            <person name="Nolan M."/>
            <person name="Ohm R."/>
            <person name="Pangilinan J."/>
            <person name="Park H.-J."/>
            <person name="Ramirez L."/>
            <person name="Alfaro M."/>
            <person name="Sun H."/>
            <person name="Tritt A."/>
            <person name="Yoshinaga Y."/>
            <person name="Zwiers L.-H."/>
            <person name="Turgeon B."/>
            <person name="Goodwin S."/>
            <person name="Spatafora J."/>
            <person name="Crous P."/>
            <person name="Grigoriev I."/>
        </authorList>
    </citation>
    <scope>NUCLEOTIDE SEQUENCE</scope>
    <source>
        <strain evidence="4">CBS 269.34</strain>
    </source>
</reference>
<sequence length="681" mass="77206">MALRPPVNLHISNHVSSCTKAFENVYHGIRLTTGALLDTLDPLRVRDEYGRFKVWSGNIAAHHTGRRSLEYRLRDASHIREQVVVLLVDLQETLESMLEIFNGTRVPREDLSDISDSDVSDSDDELPPFDSQPRRDVSQANEKPELQDLLLDTANIITCLLRLSMAIRNPAPSDQIVESDTLATSFYEKHDIQHVRDKFQNAKDYLVTRLGKANSRRRQYFTYRKDHHDKLAQGIELYSTETDDIQSEEVQTCEGDVQSTVASTLPSALKSTTAQLCLDDDACSDGGRSQTTFGTSATEDPNTFEHKLRCPPIPEEGQDGLPFECPFCFLIITVRSRSSWEKHVYSDLRPYVCSFEDCETPDRLFESRHQWFEHEIRFHGRVWQCIDGCGQSFPSSSAFQDHLRGAHTGLVDENHTAAFTKTCERKQASNGPVECMFCGITKSRKHAQKHIGRHHQQLALFVLPDLNDGQDEDQDEDSLDHNEEDHEAVSNESAEDEAEMSVKDGFNASTTLLVELSRVSSELTLARRYIYACTAASNSTLTNQLALELRNHLKDIGIHETATRCELTSAANDIICKHEKEGRDEMSQKLIDESRNASIAQLAEMLPSGSHPRLSGGREQAIALCVSEMHDRSEMSRLEKLATDQGLTEDQKAHLTKLQKWNLEEFEPRQQEFEKRMNSRK</sequence>
<dbReference type="OrthoDB" id="6133115at2759"/>
<keyword evidence="5" id="KW-1185">Reference proteome</keyword>
<dbReference type="PANTHER" id="PTHR35391:SF7">
    <property type="entry name" value="C2H2-TYPE DOMAIN-CONTAINING PROTEIN"/>
    <property type="match status" value="1"/>
</dbReference>
<keyword evidence="1" id="KW-0479">Metal-binding</keyword>
<dbReference type="AlphaFoldDB" id="A0A6A6QPD0"/>
<feature type="region of interest" description="Disordered" evidence="2">
    <location>
        <begin position="109"/>
        <end position="142"/>
    </location>
</feature>
<proteinExistence type="predicted"/>
<dbReference type="SMART" id="SM00355">
    <property type="entry name" value="ZnF_C2H2"/>
    <property type="match status" value="3"/>
</dbReference>
<evidence type="ECO:0000259" key="3">
    <source>
        <dbReference type="PROSITE" id="PS50157"/>
    </source>
</evidence>
<gene>
    <name evidence="4" type="ORF">BU16DRAFT_564083</name>
</gene>
<evidence type="ECO:0000313" key="5">
    <source>
        <dbReference type="Proteomes" id="UP000799750"/>
    </source>
</evidence>
<keyword evidence="1" id="KW-0863">Zinc-finger</keyword>
<dbReference type="GO" id="GO:0008270">
    <property type="term" value="F:zinc ion binding"/>
    <property type="evidence" value="ECO:0007669"/>
    <property type="project" value="UniProtKB-KW"/>
</dbReference>
<dbReference type="EMBL" id="MU004193">
    <property type="protein sequence ID" value="KAF2492767.1"/>
    <property type="molecule type" value="Genomic_DNA"/>
</dbReference>
<dbReference type="Pfam" id="PF26082">
    <property type="entry name" value="zf-C2H2_AcuF"/>
    <property type="match status" value="1"/>
</dbReference>
<keyword evidence="1" id="KW-0862">Zinc</keyword>
<dbReference type="InterPro" id="IPR058925">
    <property type="entry name" value="zf-C2H2_AcuF"/>
</dbReference>
<dbReference type="PROSITE" id="PS00028">
    <property type="entry name" value="ZINC_FINGER_C2H2_1"/>
    <property type="match status" value="1"/>
</dbReference>
<protein>
    <recommendedName>
        <fullName evidence="3">C2H2-type domain-containing protein</fullName>
    </recommendedName>
</protein>
<name>A0A6A6QPD0_9PEZI</name>
<feature type="compositionally biased region" description="Basic and acidic residues" evidence="2">
    <location>
        <begin position="132"/>
        <end position="142"/>
    </location>
</feature>
<feature type="compositionally biased region" description="Acidic residues" evidence="2">
    <location>
        <begin position="112"/>
        <end position="127"/>
    </location>
</feature>
<dbReference type="PANTHER" id="PTHR35391">
    <property type="entry name" value="C2H2-TYPE DOMAIN-CONTAINING PROTEIN-RELATED"/>
    <property type="match status" value="1"/>
</dbReference>
<feature type="compositionally biased region" description="Basic and acidic residues" evidence="2">
    <location>
        <begin position="479"/>
        <end position="489"/>
    </location>
</feature>
<dbReference type="InterPro" id="IPR013087">
    <property type="entry name" value="Znf_C2H2_type"/>
</dbReference>
<feature type="region of interest" description="Disordered" evidence="2">
    <location>
        <begin position="470"/>
        <end position="501"/>
    </location>
</feature>
<organism evidence="4 5">
    <name type="scientific">Lophium mytilinum</name>
    <dbReference type="NCBI Taxonomy" id="390894"/>
    <lineage>
        <taxon>Eukaryota</taxon>
        <taxon>Fungi</taxon>
        <taxon>Dikarya</taxon>
        <taxon>Ascomycota</taxon>
        <taxon>Pezizomycotina</taxon>
        <taxon>Dothideomycetes</taxon>
        <taxon>Pleosporomycetidae</taxon>
        <taxon>Mytilinidiales</taxon>
        <taxon>Mytilinidiaceae</taxon>
        <taxon>Lophium</taxon>
    </lineage>
</organism>
<dbReference type="PROSITE" id="PS50157">
    <property type="entry name" value="ZINC_FINGER_C2H2_2"/>
    <property type="match status" value="1"/>
</dbReference>
<dbReference type="Proteomes" id="UP000799750">
    <property type="component" value="Unassembled WGS sequence"/>
</dbReference>
<evidence type="ECO:0000256" key="2">
    <source>
        <dbReference type="SAM" id="MobiDB-lite"/>
    </source>
</evidence>
<accession>A0A6A6QPD0</accession>
<feature type="domain" description="C2H2-type" evidence="3">
    <location>
        <begin position="383"/>
        <end position="412"/>
    </location>
</feature>
<evidence type="ECO:0000313" key="4">
    <source>
        <dbReference type="EMBL" id="KAF2492767.1"/>
    </source>
</evidence>